<dbReference type="PROSITE" id="PS51162">
    <property type="entry name" value="THYROGLOBULIN_1_2"/>
    <property type="match status" value="1"/>
</dbReference>
<feature type="domain" description="Thyroglobulin type-1" evidence="3">
    <location>
        <begin position="131"/>
        <end position="202"/>
    </location>
</feature>
<evidence type="ECO:0000259" key="3">
    <source>
        <dbReference type="PROSITE" id="PS51162"/>
    </source>
</evidence>
<comment type="caution">
    <text evidence="2">Lacks conserved residue(s) required for the propagation of feature annotation.</text>
</comment>
<dbReference type="OrthoDB" id="6409105at2759"/>
<evidence type="ECO:0000256" key="2">
    <source>
        <dbReference type="PROSITE-ProRule" id="PRU00500"/>
    </source>
</evidence>
<comment type="caution">
    <text evidence="4">The sequence shown here is derived from an EMBL/GenBank/DDBJ whole genome shotgun (WGS) entry which is preliminary data.</text>
</comment>
<keyword evidence="1" id="KW-1015">Disulfide bond</keyword>
<reference evidence="4" key="1">
    <citation type="submission" date="2022-07" db="EMBL/GenBank/DDBJ databases">
        <authorList>
            <person name="Trinca V."/>
            <person name="Uliana J.V.C."/>
            <person name="Torres T.T."/>
            <person name="Ward R.J."/>
            <person name="Monesi N."/>
        </authorList>
    </citation>
    <scope>NUCLEOTIDE SEQUENCE</scope>
    <source>
        <strain evidence="4">HSMRA1968</strain>
        <tissue evidence="4">Whole embryos</tissue>
    </source>
</reference>
<accession>A0A9Q0N5B0</accession>
<dbReference type="Pfam" id="PF00086">
    <property type="entry name" value="Thyroglobulin_1"/>
    <property type="match status" value="1"/>
</dbReference>
<dbReference type="EMBL" id="WJQU01000002">
    <property type="protein sequence ID" value="KAJ6643176.1"/>
    <property type="molecule type" value="Genomic_DNA"/>
</dbReference>
<dbReference type="SUPFAM" id="SSF57610">
    <property type="entry name" value="Thyroglobulin type-1 domain"/>
    <property type="match status" value="2"/>
</dbReference>
<gene>
    <name evidence="4" type="ORF">Bhyg_08132</name>
</gene>
<evidence type="ECO:0000313" key="5">
    <source>
        <dbReference type="Proteomes" id="UP001151699"/>
    </source>
</evidence>
<dbReference type="Proteomes" id="UP001151699">
    <property type="component" value="Chromosome B"/>
</dbReference>
<name>A0A9Q0N5B0_9DIPT</name>
<protein>
    <recommendedName>
        <fullName evidence="3">Thyroglobulin type-1 domain-containing protein</fullName>
    </recommendedName>
</protein>
<dbReference type="Gene3D" id="4.10.800.10">
    <property type="entry name" value="Thyroglobulin type-1"/>
    <property type="match status" value="1"/>
</dbReference>
<evidence type="ECO:0000256" key="1">
    <source>
        <dbReference type="ARBA" id="ARBA00023157"/>
    </source>
</evidence>
<dbReference type="AlphaFoldDB" id="A0A9Q0N5B0"/>
<dbReference type="SMART" id="SM00211">
    <property type="entry name" value="TY"/>
    <property type="match status" value="2"/>
</dbReference>
<evidence type="ECO:0000313" key="4">
    <source>
        <dbReference type="EMBL" id="KAJ6643176.1"/>
    </source>
</evidence>
<keyword evidence="5" id="KW-1185">Reference proteome</keyword>
<proteinExistence type="predicted"/>
<sequence>MITNENINLVNRNMYLGKVSLGLAAAVVFVSILRVNGDCTQIQCSSSLTQHDCSARGEYLELNITNSCCPVCRRGLGWGDSNCSETNACSPGLECRSGTCILDKNTCSYTYHLREEVQALPQCHLDGNFAAKQCKKDRFLGSRQRYKLESEGKITTLHCKRNGNYEPLQCDSGICWCAEETTGRVMNGTRAVPEIMWTQLPCYNAAEFGSQYLRQCDSISNAQNLLLWNFALHGTLDVSIVKTQCDFDGTYGTYSINKDMATCMWRDGSRIGIYAIQSNLVSQMNCNCARDELYFEESPYKTTLICDGYGNYKPIQSINEHVFCVDSDGFNVTERKSEIDSCSQFLYKEINPVYGY</sequence>
<organism evidence="4 5">
    <name type="scientific">Pseudolycoriella hygida</name>
    <dbReference type="NCBI Taxonomy" id="35572"/>
    <lineage>
        <taxon>Eukaryota</taxon>
        <taxon>Metazoa</taxon>
        <taxon>Ecdysozoa</taxon>
        <taxon>Arthropoda</taxon>
        <taxon>Hexapoda</taxon>
        <taxon>Insecta</taxon>
        <taxon>Pterygota</taxon>
        <taxon>Neoptera</taxon>
        <taxon>Endopterygota</taxon>
        <taxon>Diptera</taxon>
        <taxon>Nematocera</taxon>
        <taxon>Sciaroidea</taxon>
        <taxon>Sciaridae</taxon>
        <taxon>Pseudolycoriella</taxon>
    </lineage>
</organism>
<dbReference type="InterPro" id="IPR000716">
    <property type="entry name" value="Thyroglobulin_1"/>
</dbReference>
<dbReference type="InterPro" id="IPR036857">
    <property type="entry name" value="Thyroglobulin_1_sf"/>
</dbReference>